<dbReference type="EMBL" id="CP090958">
    <property type="protein sequence ID" value="WGW11992.1"/>
    <property type="molecule type" value="Genomic_DNA"/>
</dbReference>
<dbReference type="Proteomes" id="UP001209083">
    <property type="component" value="Chromosome"/>
</dbReference>
<gene>
    <name evidence="2" type="ORF">LWF01_18205</name>
</gene>
<reference evidence="2 3" key="1">
    <citation type="submission" date="2023-05" db="EMBL/GenBank/DDBJ databases">
        <title>Lithophilousrod everest ZFBP1038 complete genpme.</title>
        <authorList>
            <person name="Tian M."/>
        </authorList>
    </citation>
    <scope>NUCLEOTIDE SEQUENCE [LARGE SCALE GENOMIC DNA]</scope>
    <source>
        <strain evidence="2 3">ZFBP1038</strain>
    </source>
</reference>
<sequence length="348" mass="37766">MQLQSTHLLLLDGEVEPSDVVILLQTRLPTLTRIDGEHWRLSRHGSVVGPVELTAADRVALGIDETIEAVFGLEIPREREASPPPSWLADREGLHLAFPEGLPTRGEGRALELLIDVARRLHLSIRLADEPSTGARPDEPSTGARPDEHSGSGAPAPRIITPDPGDAVDLCVFSAYWLSPETLEPLARRVAPTAELAIATQEWHGPPPGLVNEPGDGADADLTEEQRVALHARSDQFDAEALAGEEVLDGYAIVCPLPGGAIELRVHVAEELPAALGGIDWGDIDVTEYEVRWTDAGEERYTADPSEEFIEARESARPIVERLSRALAEAVNGEIVDEFGFLVNRHQL</sequence>
<keyword evidence="3" id="KW-1185">Reference proteome</keyword>
<proteinExistence type="predicted"/>
<feature type="region of interest" description="Disordered" evidence="1">
    <location>
        <begin position="128"/>
        <end position="162"/>
    </location>
</feature>
<name>A0ABY8QSK6_9MICO</name>
<organism evidence="2 3">
    <name type="scientific">Saxibacter everestensis</name>
    <dbReference type="NCBI Taxonomy" id="2909229"/>
    <lineage>
        <taxon>Bacteria</taxon>
        <taxon>Bacillati</taxon>
        <taxon>Actinomycetota</taxon>
        <taxon>Actinomycetes</taxon>
        <taxon>Micrococcales</taxon>
        <taxon>Brevibacteriaceae</taxon>
        <taxon>Saxibacter</taxon>
    </lineage>
</organism>
<protein>
    <submittedName>
        <fullName evidence="2">Uncharacterized protein</fullName>
    </submittedName>
</protein>
<evidence type="ECO:0000256" key="1">
    <source>
        <dbReference type="SAM" id="MobiDB-lite"/>
    </source>
</evidence>
<accession>A0ABY8QSK6</accession>
<evidence type="ECO:0000313" key="2">
    <source>
        <dbReference type="EMBL" id="WGW11992.1"/>
    </source>
</evidence>
<dbReference type="RefSeq" id="WP_349638788.1">
    <property type="nucleotide sequence ID" value="NZ_CP090958.1"/>
</dbReference>
<evidence type="ECO:0000313" key="3">
    <source>
        <dbReference type="Proteomes" id="UP001209083"/>
    </source>
</evidence>